<evidence type="ECO:0000313" key="3">
    <source>
        <dbReference type="Proteomes" id="UP000199517"/>
    </source>
</evidence>
<accession>A0A1I1Y404</accession>
<keyword evidence="3" id="KW-1185">Reference proteome</keyword>
<feature type="region of interest" description="Disordered" evidence="1">
    <location>
        <begin position="28"/>
        <end position="67"/>
    </location>
</feature>
<reference evidence="3" key="1">
    <citation type="submission" date="2016-10" db="EMBL/GenBank/DDBJ databases">
        <authorList>
            <person name="Varghese N."/>
            <person name="Submissions S."/>
        </authorList>
    </citation>
    <scope>NUCLEOTIDE SEQUENCE [LARGE SCALE GENOMIC DNA]</scope>
    <source>
        <strain evidence="3">DSM 7481</strain>
    </source>
</reference>
<evidence type="ECO:0000313" key="2">
    <source>
        <dbReference type="EMBL" id="SFE13718.1"/>
    </source>
</evidence>
<feature type="compositionally biased region" description="Polar residues" evidence="1">
    <location>
        <begin position="49"/>
        <end position="67"/>
    </location>
</feature>
<gene>
    <name evidence="2" type="ORF">SAMN04489710_11588</name>
</gene>
<dbReference type="EMBL" id="FOMQ01000015">
    <property type="protein sequence ID" value="SFE13718.1"/>
    <property type="molecule type" value="Genomic_DNA"/>
</dbReference>
<organism evidence="2 3">
    <name type="scientific">Paracidovorax konjaci</name>
    <dbReference type="NCBI Taxonomy" id="32040"/>
    <lineage>
        <taxon>Bacteria</taxon>
        <taxon>Pseudomonadati</taxon>
        <taxon>Pseudomonadota</taxon>
        <taxon>Betaproteobacteria</taxon>
        <taxon>Burkholderiales</taxon>
        <taxon>Comamonadaceae</taxon>
        <taxon>Paracidovorax</taxon>
    </lineage>
</organism>
<sequence>MPQICYQINSKLFNGYGGMEHKTFAVPAGARGPDLGVHPLPVGQPSARRATSQNQRTPSGSASSLKS</sequence>
<protein>
    <submittedName>
        <fullName evidence="2">Uncharacterized protein</fullName>
    </submittedName>
</protein>
<proteinExistence type="predicted"/>
<name>A0A1I1Y404_9BURK</name>
<evidence type="ECO:0000256" key="1">
    <source>
        <dbReference type="SAM" id="MobiDB-lite"/>
    </source>
</evidence>
<dbReference type="Proteomes" id="UP000199517">
    <property type="component" value="Unassembled WGS sequence"/>
</dbReference>
<dbReference type="AlphaFoldDB" id="A0A1I1Y404"/>